<evidence type="ECO:0000259" key="3">
    <source>
        <dbReference type="Pfam" id="PF05683"/>
    </source>
</evidence>
<dbReference type="InterPro" id="IPR004647">
    <property type="entry name" value="Fe-S_hydro-lyase_TtdB-typ_cat"/>
</dbReference>
<dbReference type="RefSeq" id="WP_004095324.1">
    <property type="nucleotide sequence ID" value="NZ_AFGF01000084.1"/>
</dbReference>
<dbReference type="PANTHER" id="PTHR43351:SF2">
    <property type="entry name" value="L(+)-TARTRATE DEHYDRATASE SUBUNIT BETA-RELATED"/>
    <property type="match status" value="1"/>
</dbReference>
<accession>F7NJ70</accession>
<evidence type="ECO:0000256" key="2">
    <source>
        <dbReference type="ARBA" id="ARBA00023239"/>
    </source>
</evidence>
<dbReference type="SUPFAM" id="SSF117457">
    <property type="entry name" value="FumA C-terminal domain-like"/>
    <property type="match status" value="1"/>
</dbReference>
<keyword evidence="2 4" id="KW-0456">Lyase</keyword>
<evidence type="ECO:0000313" key="4">
    <source>
        <dbReference type="EMBL" id="EGO63917.1"/>
    </source>
</evidence>
<dbReference type="eggNOG" id="COG1838">
    <property type="taxonomic scope" value="Bacteria"/>
</dbReference>
<evidence type="ECO:0000256" key="1">
    <source>
        <dbReference type="ARBA" id="ARBA00008876"/>
    </source>
</evidence>
<dbReference type="STRING" id="1009370.ALO_10659"/>
<dbReference type="PANTHER" id="PTHR43351">
    <property type="entry name" value="L(+)-TARTRATE DEHYDRATASE SUBUNIT BETA"/>
    <property type="match status" value="1"/>
</dbReference>
<dbReference type="OrthoDB" id="9798978at2"/>
<protein>
    <submittedName>
        <fullName evidence="4">Hydro-lyase, Fe-S type, tartrate/fumarate subfamily, beta subunit</fullName>
    </submittedName>
</protein>
<feature type="domain" description="Fe-S hydro-lyase tartrate dehydratase beta-type catalytic" evidence="3">
    <location>
        <begin position="6"/>
        <end position="180"/>
    </location>
</feature>
<dbReference type="EMBL" id="AFGF01000084">
    <property type="protein sequence ID" value="EGO63917.1"/>
    <property type="molecule type" value="Genomic_DNA"/>
</dbReference>
<dbReference type="Proteomes" id="UP000003240">
    <property type="component" value="Unassembled WGS sequence"/>
</dbReference>
<dbReference type="NCBIfam" id="TIGR00723">
    <property type="entry name" value="ttdB_fumA_fumB"/>
    <property type="match status" value="1"/>
</dbReference>
<dbReference type="Gene3D" id="3.20.130.10">
    <property type="entry name" value="Fe-S hydro-lyase, tartrate dehydratase beta-type, catalytic domain"/>
    <property type="match status" value="1"/>
</dbReference>
<organism evidence="4 5">
    <name type="scientific">Acetonema longum DSM 6540</name>
    <dbReference type="NCBI Taxonomy" id="1009370"/>
    <lineage>
        <taxon>Bacteria</taxon>
        <taxon>Bacillati</taxon>
        <taxon>Bacillota</taxon>
        <taxon>Negativicutes</taxon>
        <taxon>Acetonemataceae</taxon>
        <taxon>Acetonema</taxon>
    </lineage>
</organism>
<keyword evidence="5" id="KW-1185">Reference proteome</keyword>
<sequence>MTEHNLTLPVNDAQVENLSMGDTVYLTGTVYTARDMAHLEIKRLREKGEPLPVELSGRAIFHAGPVVRKTDKGWELVVIGPTTSIRMEPHAGMTGELGVKLIIGKGGLAKDSREMFQKHKQAYLQAAPGCAVQLAAGVKKVTTAYWPENGMPEAMWVLEVERFGPFIVTMDTWGNSRYDEVKDKAYQRIKQIYG</sequence>
<comment type="caution">
    <text evidence="4">The sequence shown here is derived from an EMBL/GenBank/DDBJ whole genome shotgun (WGS) entry which is preliminary data.</text>
</comment>
<gene>
    <name evidence="4" type="ORF">ALO_10659</name>
</gene>
<dbReference type="AlphaFoldDB" id="F7NJ70"/>
<dbReference type="Pfam" id="PF05683">
    <property type="entry name" value="Fumerase_C"/>
    <property type="match status" value="1"/>
</dbReference>
<evidence type="ECO:0000313" key="5">
    <source>
        <dbReference type="Proteomes" id="UP000003240"/>
    </source>
</evidence>
<comment type="similarity">
    <text evidence="1">Belongs to the class-I fumarase family.</text>
</comment>
<dbReference type="GO" id="GO:0016836">
    <property type="term" value="F:hydro-lyase activity"/>
    <property type="evidence" value="ECO:0007669"/>
    <property type="project" value="InterPro"/>
</dbReference>
<proteinExistence type="inferred from homology"/>
<reference evidence="4 5" key="1">
    <citation type="journal article" date="2011" name="EMBO J.">
        <title>Structural diversity of bacterial flagellar motors.</title>
        <authorList>
            <person name="Chen S."/>
            <person name="Beeby M."/>
            <person name="Murphy G.E."/>
            <person name="Leadbetter J.R."/>
            <person name="Hendrixson D.R."/>
            <person name="Briegel A."/>
            <person name="Li Z."/>
            <person name="Shi J."/>
            <person name="Tocheva E.I."/>
            <person name="Muller A."/>
            <person name="Dobro M.J."/>
            <person name="Jensen G.J."/>
        </authorList>
    </citation>
    <scope>NUCLEOTIDE SEQUENCE [LARGE SCALE GENOMIC DNA]</scope>
    <source>
        <strain evidence="4 5">DSM 6540</strain>
    </source>
</reference>
<name>F7NJ70_9FIRM</name>
<dbReference type="InterPro" id="IPR036660">
    <property type="entry name" value="Fe-S_hydroAse_TtdB_cat_sf"/>
</dbReference>